<comment type="caution">
    <text evidence="1">The sequence shown here is derived from an EMBL/GenBank/DDBJ whole genome shotgun (WGS) entry which is preliminary data.</text>
</comment>
<dbReference type="EMBL" id="NBNE01014670">
    <property type="protein sequence ID" value="OWY94254.1"/>
    <property type="molecule type" value="Genomic_DNA"/>
</dbReference>
<organism evidence="1 2">
    <name type="scientific">Phytophthora megakarya</name>
    <dbReference type="NCBI Taxonomy" id="4795"/>
    <lineage>
        <taxon>Eukaryota</taxon>
        <taxon>Sar</taxon>
        <taxon>Stramenopiles</taxon>
        <taxon>Oomycota</taxon>
        <taxon>Peronosporomycetes</taxon>
        <taxon>Peronosporales</taxon>
        <taxon>Peronosporaceae</taxon>
        <taxon>Phytophthora</taxon>
    </lineage>
</organism>
<reference evidence="2" key="1">
    <citation type="submission" date="2017-03" db="EMBL/GenBank/DDBJ databases">
        <title>Phytopthora megakarya and P. palmivora, two closely related causual agents of cacao black pod achieved similar genome size and gene model numbers by different mechanisms.</title>
        <authorList>
            <person name="Ali S."/>
            <person name="Shao J."/>
            <person name="Larry D.J."/>
            <person name="Kronmiller B."/>
            <person name="Shen D."/>
            <person name="Strem M.D."/>
            <person name="Melnick R.L."/>
            <person name="Guiltinan M.J."/>
            <person name="Tyler B.M."/>
            <person name="Meinhardt L.W."/>
            <person name="Bailey B.A."/>
        </authorList>
    </citation>
    <scope>NUCLEOTIDE SEQUENCE [LARGE SCALE GENOMIC DNA]</scope>
    <source>
        <strain evidence="2">zdho120</strain>
    </source>
</reference>
<gene>
    <name evidence="1" type="ORF">PHMEG_00036069</name>
</gene>
<dbReference type="OrthoDB" id="123788at2759"/>
<accession>A0A225UM96</accession>
<evidence type="ECO:0000313" key="2">
    <source>
        <dbReference type="Proteomes" id="UP000198211"/>
    </source>
</evidence>
<protein>
    <submittedName>
        <fullName evidence="1">Uncharacterized protein</fullName>
    </submittedName>
</protein>
<sequence>MGHNRFMSTLHRLHDLNQASIVELLRNNEFRLQPPPERPDLIDDIDKNQVRFWSDLAEQSNWCLPQVVRLLRGQTEAGLRPNKDLYEIPMPVDPALKPTVLEWNKIVGEGIRPQWSTDLPAKQATHPQNHTGLQAMAPQIRRHLRRGQLEGRCSNNGRKYSSVHLELSKNPAHQQRIFG</sequence>
<evidence type="ECO:0000313" key="1">
    <source>
        <dbReference type="EMBL" id="OWY94254.1"/>
    </source>
</evidence>
<keyword evidence="2" id="KW-1185">Reference proteome</keyword>
<dbReference type="AlphaFoldDB" id="A0A225UM96"/>
<dbReference type="Proteomes" id="UP000198211">
    <property type="component" value="Unassembled WGS sequence"/>
</dbReference>
<proteinExistence type="predicted"/>
<name>A0A225UM96_9STRA</name>